<dbReference type="Pfam" id="PF20122">
    <property type="entry name" value="DUF6512"/>
    <property type="match status" value="1"/>
</dbReference>
<keyword evidence="1" id="KW-1133">Transmembrane helix</keyword>
<organism evidence="3">
    <name type="scientific">Caldiarchaeum subterraneum</name>
    <dbReference type="NCBI Taxonomy" id="311458"/>
    <lineage>
        <taxon>Archaea</taxon>
        <taxon>Nitrososphaerota</taxon>
        <taxon>Candidatus Caldarchaeales</taxon>
        <taxon>Candidatus Caldarchaeaceae</taxon>
        <taxon>Candidatus Caldarchaeum</taxon>
    </lineage>
</organism>
<sequence length="182" mass="20757">MKRLRVLRLLELVFGIPFIVLAGSFLHFTYELSGRNIAVALFSAVNESVWEHLKLAFFPALFLALPTYILLRRDYPNFFLGKTVGMLTTPLTIVVGFYGYETLFHSSNIVYDIGLFIFAVILGQLVSYRLIQTNWDKRLNALPIAVLILFTVVFFLFTFQPPELELFKDPLTGGYGIGSHMH</sequence>
<keyword evidence="1" id="KW-0472">Membrane</keyword>
<name>A0A7C4I1N3_CALS0</name>
<evidence type="ECO:0000313" key="3">
    <source>
        <dbReference type="EMBL" id="HGN90089.1"/>
    </source>
</evidence>
<feature type="transmembrane region" description="Helical" evidence="1">
    <location>
        <begin position="12"/>
        <end position="30"/>
    </location>
</feature>
<evidence type="ECO:0000256" key="1">
    <source>
        <dbReference type="SAM" id="Phobius"/>
    </source>
</evidence>
<dbReference type="AlphaFoldDB" id="A0A7C4I1N3"/>
<accession>A0A7C4I1N3</accession>
<protein>
    <submittedName>
        <fullName evidence="3">Uncharacterized protein</fullName>
    </submittedName>
</protein>
<dbReference type="InterPro" id="IPR045407">
    <property type="entry name" value="DUF6512"/>
</dbReference>
<feature type="transmembrane region" description="Helical" evidence="1">
    <location>
        <begin position="78"/>
        <end position="97"/>
    </location>
</feature>
<proteinExistence type="predicted"/>
<dbReference type="EMBL" id="DTCM01000014">
    <property type="protein sequence ID" value="HGL40242.1"/>
    <property type="molecule type" value="Genomic_DNA"/>
</dbReference>
<keyword evidence="1" id="KW-0812">Transmembrane</keyword>
<dbReference type="EMBL" id="DTAD01000032">
    <property type="protein sequence ID" value="HGN90089.1"/>
    <property type="molecule type" value="Genomic_DNA"/>
</dbReference>
<gene>
    <name evidence="3" type="ORF">ENT82_03040</name>
    <name evidence="2" type="ORF">ENU43_01030</name>
</gene>
<comment type="caution">
    <text evidence="3">The sequence shown here is derived from an EMBL/GenBank/DDBJ whole genome shotgun (WGS) entry which is preliminary data.</text>
</comment>
<feature type="transmembrane region" description="Helical" evidence="1">
    <location>
        <begin position="50"/>
        <end position="71"/>
    </location>
</feature>
<feature type="transmembrane region" description="Helical" evidence="1">
    <location>
        <begin position="139"/>
        <end position="159"/>
    </location>
</feature>
<feature type="transmembrane region" description="Helical" evidence="1">
    <location>
        <begin position="109"/>
        <end position="127"/>
    </location>
</feature>
<reference evidence="3" key="1">
    <citation type="journal article" date="2020" name="mSystems">
        <title>Genome- and Community-Level Interaction Insights into Carbon Utilization and Element Cycling Functions of Hydrothermarchaeota in Hydrothermal Sediment.</title>
        <authorList>
            <person name="Zhou Z."/>
            <person name="Liu Y."/>
            <person name="Xu W."/>
            <person name="Pan J."/>
            <person name="Luo Z.H."/>
            <person name="Li M."/>
        </authorList>
    </citation>
    <scope>NUCLEOTIDE SEQUENCE [LARGE SCALE GENOMIC DNA]</scope>
    <source>
        <strain evidence="3">SpSt-613</strain>
        <strain evidence="2">SpSt-669</strain>
    </source>
</reference>
<evidence type="ECO:0000313" key="2">
    <source>
        <dbReference type="EMBL" id="HGL40242.1"/>
    </source>
</evidence>